<proteinExistence type="predicted"/>
<dbReference type="InParanoid" id="F6U935"/>
<dbReference type="FunCoup" id="F6U935">
    <property type="interactions" value="741"/>
</dbReference>
<dbReference type="SUPFAM" id="SSF54060">
    <property type="entry name" value="His-Me finger endonucleases"/>
    <property type="match status" value="1"/>
</dbReference>
<dbReference type="Ensembl" id="ENSOANT00000016503.3">
    <property type="protein sequence ID" value="ENSOANP00000016500.2"/>
    <property type="gene ID" value="ENSOANG00000010405.3"/>
</dbReference>
<dbReference type="InterPro" id="IPR001604">
    <property type="entry name" value="Endo_G_ENPP1-like_dom"/>
</dbReference>
<feature type="domain" description="ENPP1-3/EXOG-like endonuclease/phosphodiesterase" evidence="4">
    <location>
        <begin position="62"/>
        <end position="263"/>
    </location>
</feature>
<feature type="transmembrane region" description="Helical" evidence="2">
    <location>
        <begin position="358"/>
        <end position="377"/>
    </location>
</feature>
<evidence type="ECO:0000256" key="2">
    <source>
        <dbReference type="SAM" id="Phobius"/>
    </source>
</evidence>
<accession>F6U935</accession>
<organism evidence="6 7">
    <name type="scientific">Ornithorhynchus anatinus</name>
    <name type="common">Duckbill platypus</name>
    <dbReference type="NCBI Taxonomy" id="9258"/>
    <lineage>
        <taxon>Eukaryota</taxon>
        <taxon>Metazoa</taxon>
        <taxon>Chordata</taxon>
        <taxon>Craniata</taxon>
        <taxon>Vertebrata</taxon>
        <taxon>Euteleostomi</taxon>
        <taxon>Mammalia</taxon>
        <taxon>Monotremata</taxon>
        <taxon>Ornithorhynchidae</taxon>
        <taxon>Ornithorhynchus</taxon>
    </lineage>
</organism>
<dbReference type="GO" id="GO:0016787">
    <property type="term" value="F:hydrolase activity"/>
    <property type="evidence" value="ECO:0007669"/>
    <property type="project" value="InterPro"/>
</dbReference>
<dbReference type="GO" id="GO:0046872">
    <property type="term" value="F:metal ion binding"/>
    <property type="evidence" value="ECO:0007669"/>
    <property type="project" value="InterPro"/>
</dbReference>
<dbReference type="PANTHER" id="PTHR21472:SF8">
    <property type="entry name" value="ENDONUCLEASE DOMAIN-CONTAINING 1 PROTEIN"/>
    <property type="match status" value="1"/>
</dbReference>
<feature type="transmembrane region" description="Helical" evidence="2">
    <location>
        <begin position="414"/>
        <end position="433"/>
    </location>
</feature>
<reference evidence="6 7" key="1">
    <citation type="journal article" date="2008" name="Nature">
        <title>Genome analysis of the platypus reveals unique signatures of evolution.</title>
        <authorList>
            <person name="Warren W.C."/>
            <person name="Hillier L.W."/>
            <person name="Marshall Graves J.A."/>
            <person name="Birney E."/>
            <person name="Ponting C.P."/>
            <person name="Grutzner F."/>
            <person name="Belov K."/>
            <person name="Miller W."/>
            <person name="Clarke L."/>
            <person name="Chinwalla A.T."/>
            <person name="Yang S.P."/>
            <person name="Heger A."/>
            <person name="Locke D.P."/>
            <person name="Miethke P."/>
            <person name="Waters P.D."/>
            <person name="Veyrunes F."/>
            <person name="Fulton L."/>
            <person name="Fulton B."/>
            <person name="Graves T."/>
            <person name="Wallis J."/>
            <person name="Puente X.S."/>
            <person name="Lopez-Otin C."/>
            <person name="Ordonez G.R."/>
            <person name="Eichler E.E."/>
            <person name="Chen L."/>
            <person name="Cheng Z."/>
            <person name="Deakin J.E."/>
            <person name="Alsop A."/>
            <person name="Thompson K."/>
            <person name="Kirby P."/>
            <person name="Papenfuss A.T."/>
            <person name="Wakefield M.J."/>
            <person name="Olender T."/>
            <person name="Lancet D."/>
            <person name="Huttley G.A."/>
            <person name="Smit A.F."/>
            <person name="Pask A."/>
            <person name="Temple-Smith P."/>
            <person name="Batzer M.A."/>
            <person name="Walker J.A."/>
            <person name="Konkel M.K."/>
            <person name="Harris R.S."/>
            <person name="Whittington C.M."/>
            <person name="Wong E.S."/>
            <person name="Gemmell N.J."/>
            <person name="Buschiazzo E."/>
            <person name="Vargas Jentzsch I.M."/>
            <person name="Merkel A."/>
            <person name="Schmitz J."/>
            <person name="Zemann A."/>
            <person name="Churakov G."/>
            <person name="Kriegs J.O."/>
            <person name="Brosius J."/>
            <person name="Murchison E.P."/>
            <person name="Sachidanandam R."/>
            <person name="Smith C."/>
            <person name="Hannon G.J."/>
            <person name="Tsend-Ayush E."/>
            <person name="McMillan D."/>
            <person name="Attenborough R."/>
            <person name="Rens W."/>
            <person name="Ferguson-Smith M."/>
            <person name="Lefevre C.M."/>
            <person name="Sharp J.A."/>
            <person name="Nicholas K.R."/>
            <person name="Ray D.A."/>
            <person name="Kube M."/>
            <person name="Reinhardt R."/>
            <person name="Pringle T.H."/>
            <person name="Taylor J."/>
            <person name="Jones R.C."/>
            <person name="Nixon B."/>
            <person name="Dacheux J.L."/>
            <person name="Niwa H."/>
            <person name="Sekita Y."/>
            <person name="Huang X."/>
            <person name="Stark A."/>
            <person name="Kheradpour P."/>
            <person name="Kellis M."/>
            <person name="Flicek P."/>
            <person name="Chen Y."/>
            <person name="Webber C."/>
            <person name="Hardison R."/>
            <person name="Nelson J."/>
            <person name="Hallsworth-Pepin K."/>
            <person name="Delehaunty K."/>
            <person name="Markovic C."/>
            <person name="Minx P."/>
            <person name="Feng Y."/>
            <person name="Kremitzki C."/>
            <person name="Mitreva M."/>
            <person name="Glasscock J."/>
            <person name="Wylie T."/>
            <person name="Wohldmann P."/>
            <person name="Thiru P."/>
            <person name="Nhan M.N."/>
            <person name="Pohl C.S."/>
            <person name="Smith S.M."/>
            <person name="Hou S."/>
            <person name="Nefedov M."/>
            <person name="de Jong P.J."/>
            <person name="Renfree M.B."/>
            <person name="Mardis E.R."/>
            <person name="Wilson R.K."/>
        </authorList>
    </citation>
    <scope>NUCLEOTIDE SEQUENCE [LARGE SCALE GENOMIC DNA]</scope>
    <source>
        <strain evidence="6 7">Glennie</strain>
    </source>
</reference>
<feature type="transmembrane region" description="Helical" evidence="2">
    <location>
        <begin position="468"/>
        <end position="491"/>
    </location>
</feature>
<name>F6U935_ORNAN</name>
<evidence type="ECO:0000313" key="6">
    <source>
        <dbReference type="Ensembl" id="ENSOANP00000016500.2"/>
    </source>
</evidence>
<keyword evidence="2" id="KW-1133">Transmembrane helix</keyword>
<evidence type="ECO:0000259" key="4">
    <source>
        <dbReference type="SMART" id="SM00477"/>
    </source>
</evidence>
<dbReference type="Proteomes" id="UP000002279">
    <property type="component" value="Chromosome 20"/>
</dbReference>
<dbReference type="InterPro" id="IPR020821">
    <property type="entry name" value="ENPP1-3/EXOG-like_nuc-like"/>
</dbReference>
<feature type="chain" id="PRO_5003343019" description="Endonuclease domain containing 1" evidence="3">
    <location>
        <begin position="22"/>
        <end position="512"/>
    </location>
</feature>
<dbReference type="InterPro" id="IPR039015">
    <property type="entry name" value="ENDOD1"/>
</dbReference>
<dbReference type="Bgee" id="ENSOANG00000010405">
    <property type="expression patterns" value="Expressed in brain and 8 other cell types or tissues"/>
</dbReference>
<feature type="signal peptide" evidence="3">
    <location>
        <begin position="1"/>
        <end position="21"/>
    </location>
</feature>
<feature type="compositionally biased region" description="Acidic residues" evidence="1">
    <location>
        <begin position="321"/>
        <end position="330"/>
    </location>
</feature>
<feature type="transmembrane region" description="Helical" evidence="2">
    <location>
        <begin position="384"/>
        <end position="402"/>
    </location>
</feature>
<dbReference type="Pfam" id="PF01223">
    <property type="entry name" value="Endonuclease_NS"/>
    <property type="match status" value="1"/>
</dbReference>
<dbReference type="eggNOG" id="ENOG502QQYK">
    <property type="taxonomic scope" value="Eukaryota"/>
</dbReference>
<feature type="compositionally biased region" description="Polar residues" evidence="1">
    <location>
        <begin position="302"/>
        <end position="313"/>
    </location>
</feature>
<evidence type="ECO:0000256" key="1">
    <source>
        <dbReference type="SAM" id="MobiDB-lite"/>
    </source>
</evidence>
<keyword evidence="3" id="KW-0732">Signal</keyword>
<dbReference type="GeneID" id="100083007"/>
<dbReference type="SMART" id="SM00892">
    <property type="entry name" value="Endonuclease_NS"/>
    <property type="match status" value="1"/>
</dbReference>
<dbReference type="OrthoDB" id="8572289at2759"/>
<evidence type="ECO:0000313" key="7">
    <source>
        <dbReference type="Proteomes" id="UP000002279"/>
    </source>
</evidence>
<dbReference type="Gene3D" id="3.40.570.10">
    <property type="entry name" value="Extracellular Endonuclease, subunit A"/>
    <property type="match status" value="1"/>
</dbReference>
<evidence type="ECO:0008006" key="8">
    <source>
        <dbReference type="Google" id="ProtNLM"/>
    </source>
</evidence>
<dbReference type="AlphaFoldDB" id="F6U935"/>
<dbReference type="GeneTree" id="ENSGT01030000234592"/>
<feature type="region of interest" description="Disordered" evidence="1">
    <location>
        <begin position="290"/>
        <end position="337"/>
    </location>
</feature>
<reference evidence="6" key="2">
    <citation type="submission" date="2025-08" db="UniProtKB">
        <authorList>
            <consortium name="Ensembl"/>
        </authorList>
    </citation>
    <scope>IDENTIFICATION</scope>
    <source>
        <strain evidence="6">Glennie</strain>
    </source>
</reference>
<reference evidence="6" key="3">
    <citation type="submission" date="2025-09" db="UniProtKB">
        <authorList>
            <consortium name="Ensembl"/>
        </authorList>
    </citation>
    <scope>IDENTIFICATION</scope>
    <source>
        <strain evidence="6">Glennie</strain>
    </source>
</reference>
<keyword evidence="7" id="KW-1185">Reference proteome</keyword>
<evidence type="ECO:0000256" key="3">
    <source>
        <dbReference type="SAM" id="SignalP"/>
    </source>
</evidence>
<dbReference type="RefSeq" id="XP_001513613.1">
    <property type="nucleotide sequence ID" value="XM_001513563.4"/>
</dbReference>
<evidence type="ECO:0000259" key="5">
    <source>
        <dbReference type="SMART" id="SM00892"/>
    </source>
</evidence>
<gene>
    <name evidence="6" type="primary">LOC100083007</name>
</gene>
<dbReference type="InterPro" id="IPR044929">
    <property type="entry name" value="DNA/RNA_non-sp_Endonuclease_sf"/>
</dbReference>
<dbReference type="SMART" id="SM00477">
    <property type="entry name" value="NUC"/>
    <property type="match status" value="1"/>
</dbReference>
<feature type="domain" description="DNA/RNA non-specific endonuclease/pyrophosphatase/phosphodiesterase" evidence="5">
    <location>
        <begin position="61"/>
        <end position="263"/>
    </location>
</feature>
<keyword evidence="2" id="KW-0812">Transmembrane</keyword>
<dbReference type="InterPro" id="IPR044925">
    <property type="entry name" value="His-Me_finger_sf"/>
</dbReference>
<sequence length="512" mass="56645">MRTWVLLPLCSVLAFPGLSEGRIVKEDEKGFAECNRFFYEGTPPEGWTEPFHVKICQRFGRGERFATLYSTRHKIPVYSAFRYSKPGGSREETWMIEPQLDDPHSDLEEMMQEAEAAGSIPNLGSQQALNKDYLDSGFQRGQLYPNSLNSNDFQAATFTLTNAAPMTQSFMERWYRSVESIVERALTPQCGNGDQLYLIAGAVPAAGRVGDAVAVPEFAWLAACCGLPGGWSMGFTKQAGDGDVVEDVMLRDLEQLLPSRPRLFRNNCGEADQDTEKMKKILEMVNQVQDEERRGQAYPGTQPLSTMRSLKSTQEQSELLREEEEEEGQEGQEVGKDPSLLRKGAGLVTTPFAKVFQLLYYLVWGTVKNLFSCLEYVIRQLLNALWGGVNGLCSATLSYFMAIGEELVSIPWKVVQVLVRIIWGFLHILCCLLKSICRILSVPAGVLVDIASFPVYTLGAIPTVGKDIALGLGGSVSLLWDATFGVFGGLLQGLLNICSRIGYKFSPDSSGE</sequence>
<keyword evidence="2" id="KW-0472">Membrane</keyword>
<dbReference type="GO" id="GO:0003676">
    <property type="term" value="F:nucleic acid binding"/>
    <property type="evidence" value="ECO:0007669"/>
    <property type="project" value="InterPro"/>
</dbReference>
<dbReference type="OMA" id="NICSRIG"/>
<feature type="transmembrane region" description="Helical" evidence="2">
    <location>
        <begin position="440"/>
        <end position="462"/>
    </location>
</feature>
<dbReference type="HOGENOM" id="CLU_035817_0_0_1"/>
<dbReference type="KEGG" id="oaa:100083007"/>
<dbReference type="STRING" id="9258.ENSOANP00000016500"/>
<protein>
    <recommendedName>
        <fullName evidence="8">Endonuclease domain containing 1</fullName>
    </recommendedName>
</protein>
<dbReference type="PANTHER" id="PTHR21472">
    <property type="entry name" value="ENDONUCLEASE DOMAIN-CONTAINING 1 PROTEIN ENDOD1"/>
    <property type="match status" value="1"/>
</dbReference>